<evidence type="ECO:0000256" key="5">
    <source>
        <dbReference type="ARBA" id="ARBA00022676"/>
    </source>
</evidence>
<keyword evidence="7" id="KW-0812">Transmembrane</keyword>
<reference evidence="15 16" key="1">
    <citation type="journal article" date="2018" name="MBio">
        <title>Comparative Genomics Reveals the Core Gene Toolbox for the Fungus-Insect Symbiosis.</title>
        <authorList>
            <person name="Wang Y."/>
            <person name="Stata M."/>
            <person name="Wang W."/>
            <person name="Stajich J.E."/>
            <person name="White M.M."/>
            <person name="Moncalvo J.M."/>
        </authorList>
    </citation>
    <scope>NUCLEOTIDE SEQUENCE [LARGE SCALE GENOMIC DNA]</scope>
    <source>
        <strain evidence="15 16">SWE-8-4</strain>
    </source>
</reference>
<dbReference type="OrthoDB" id="20028at2759"/>
<evidence type="ECO:0000256" key="8">
    <source>
        <dbReference type="ARBA" id="ARBA00022824"/>
    </source>
</evidence>
<keyword evidence="9" id="KW-1133">Transmembrane helix</keyword>
<comment type="pathway">
    <text evidence="2 14">Protein modification; protein glycosylation.</text>
</comment>
<name>A0A2T9YW71_9FUNG</name>
<evidence type="ECO:0000256" key="1">
    <source>
        <dbReference type="ARBA" id="ARBA00004477"/>
    </source>
</evidence>
<proteinExistence type="inferred from homology"/>
<dbReference type="GO" id="GO:0005789">
    <property type="term" value="C:endoplasmic reticulum membrane"/>
    <property type="evidence" value="ECO:0007669"/>
    <property type="project" value="UniProtKB-SubCell"/>
</dbReference>
<keyword evidence="6 14" id="KW-0808">Transferase</keyword>
<comment type="function">
    <text evidence="11 14">Dol-P-Man:Man(5)GlcNAc(2)-PP-Dol alpha-1,3-mannosyltransferase that operates in the biosynthetic pathway of dolichol-linked oligosaccharides, the glycan precursors employed in protein asparagine (N)-glycosylation. The assembly of dolichol-linked oligosaccharides begins on the cytosolic side of the endoplasmic reticulum membrane and finishes in its lumen. The sequential addition of sugars to dolichol pyrophosphate produces dolichol-linked oligosaccharides containing fourteen sugars, including two GlcNAcs, nine mannoses and three glucoses. Once assembled, the oligosaccharide is transferred from the lipid to nascent proteins by oligosaccharyltransferases. In the lumen of the endoplasmic reticulum, adds the first dolichyl beta-D-mannosyl phosphate derived mannose in an alpha-1,3 linkage to Man(5)GlcNAc(2)-PP-dolichol to produce Man(6)GlcNAc(2)-PP-dolichol.</text>
</comment>
<sequence>MTSKFLKYGLPALFLAELSLNLFIVNKVSYVEIDWKAYMEQVELFVSGERNYLKIEGGTGPLVPRGGLLKVIQMGIFGESIDQPSVSGMTINKPDMISKRLKTNIDK</sequence>
<evidence type="ECO:0000256" key="2">
    <source>
        <dbReference type="ARBA" id="ARBA00004922"/>
    </source>
</evidence>
<comment type="subcellular location">
    <subcellularLocation>
        <location evidence="1 14">Endoplasmic reticulum membrane</location>
        <topology evidence="1 14">Multi-pass membrane protein</topology>
    </subcellularLocation>
</comment>
<keyword evidence="16" id="KW-1185">Reference proteome</keyword>
<dbReference type="Proteomes" id="UP000245383">
    <property type="component" value="Unassembled WGS sequence"/>
</dbReference>
<evidence type="ECO:0000256" key="12">
    <source>
        <dbReference type="ARBA" id="ARBA00049506"/>
    </source>
</evidence>
<evidence type="ECO:0000256" key="14">
    <source>
        <dbReference type="RuleBase" id="RU364047"/>
    </source>
</evidence>
<organism evidence="15 16">
    <name type="scientific">Smittium simulii</name>
    <dbReference type="NCBI Taxonomy" id="133385"/>
    <lineage>
        <taxon>Eukaryota</taxon>
        <taxon>Fungi</taxon>
        <taxon>Fungi incertae sedis</taxon>
        <taxon>Zoopagomycota</taxon>
        <taxon>Kickxellomycotina</taxon>
        <taxon>Harpellomycetes</taxon>
        <taxon>Harpellales</taxon>
        <taxon>Legeriomycetaceae</taxon>
        <taxon>Smittium</taxon>
    </lineage>
</organism>
<comment type="caution">
    <text evidence="15">The sequence shown here is derived from an EMBL/GenBank/DDBJ whole genome shotgun (WGS) entry which is preliminary data.</text>
</comment>
<keyword evidence="8 14" id="KW-0256">Endoplasmic reticulum</keyword>
<dbReference type="Pfam" id="PF05208">
    <property type="entry name" value="ALG3"/>
    <property type="match status" value="1"/>
</dbReference>
<evidence type="ECO:0000256" key="9">
    <source>
        <dbReference type="ARBA" id="ARBA00022989"/>
    </source>
</evidence>
<dbReference type="GO" id="GO:0052925">
    <property type="term" value="F:dol-P-Man:Man(5)GlcNAc(2)-PP-Dol alpha-1,3-mannosyltransferase activity"/>
    <property type="evidence" value="ECO:0007669"/>
    <property type="project" value="UniProtKB-EC"/>
</dbReference>
<protein>
    <recommendedName>
        <fullName evidence="4 14">Dol-P-Man:Man(5)GlcNAc(2)-PP-Dol alpha-1,3-mannosyltransferase</fullName>
        <ecNumber evidence="3 14">2.4.1.258</ecNumber>
    </recommendedName>
    <alternativeName>
        <fullName evidence="14">Dol-P-Man-dependent alpha(1-3)-mannosyltransferase</fullName>
    </alternativeName>
</protein>
<dbReference type="EMBL" id="MBFR01000028">
    <property type="protein sequence ID" value="PVU96575.1"/>
    <property type="molecule type" value="Genomic_DNA"/>
</dbReference>
<evidence type="ECO:0000313" key="15">
    <source>
        <dbReference type="EMBL" id="PVU96575.1"/>
    </source>
</evidence>
<dbReference type="PANTHER" id="PTHR12646:SF0">
    <property type="entry name" value="DOL-P-MAN:MAN(5)GLCNAC(2)-PP-DOL ALPHA-1,3-MANNOSYLTRANSFERASE"/>
    <property type="match status" value="1"/>
</dbReference>
<evidence type="ECO:0000256" key="11">
    <source>
        <dbReference type="ARBA" id="ARBA00044743"/>
    </source>
</evidence>
<accession>A0A2T9YW71</accession>
<keyword evidence="5 14" id="KW-0328">Glycosyltransferase</keyword>
<dbReference type="AlphaFoldDB" id="A0A2T9YW71"/>
<dbReference type="PANTHER" id="PTHR12646">
    <property type="entry name" value="NOT56 - RELATED"/>
    <property type="match status" value="1"/>
</dbReference>
<evidence type="ECO:0000256" key="13">
    <source>
        <dbReference type="ARBA" id="ARBA00093457"/>
    </source>
</evidence>
<evidence type="ECO:0000256" key="10">
    <source>
        <dbReference type="ARBA" id="ARBA00023136"/>
    </source>
</evidence>
<comment type="catalytic activity">
    <reaction evidence="12 14">
        <text>an alpha-D-Man-(1-&gt;2)-alpha-D-Man-(1-&gt;2)-alpha-D-Man-(1-&gt;3)-[alpha-D-Man-(1-&gt;6)]-beta-D-Man-(1-&gt;4)-beta-D-GlcNAc-(1-&gt;4)-alpha-D-GlcNAc-diphospho-di-trans,poly-cis-dolichol + a di-trans,poly-cis-dolichyl beta-D-mannosyl phosphate = an alpha-D-Man-(1-&gt;2)-alpha-D-Man-(1-&gt;2)-alpha-D-Man-(1-&gt;3)-[alpha-D-Man-(1-&gt;3)-alpha-D-Man-(1-&gt;6)]-beta-D-Man-(1-&gt;4)-beta-D-GlcNAc-(1-&gt;4)-alpha-D-GlcNAc-diphospho-di-trans,poly-cis-dolichol + a di-trans,poly-cis-dolichyl phosphate + H(+)</text>
        <dbReference type="Rhea" id="RHEA:29527"/>
        <dbReference type="Rhea" id="RHEA-COMP:19498"/>
        <dbReference type="Rhea" id="RHEA-COMP:19501"/>
        <dbReference type="Rhea" id="RHEA-COMP:19516"/>
        <dbReference type="Rhea" id="RHEA-COMP:19517"/>
        <dbReference type="ChEBI" id="CHEBI:15378"/>
        <dbReference type="ChEBI" id="CHEBI:57683"/>
        <dbReference type="ChEBI" id="CHEBI:58211"/>
        <dbReference type="ChEBI" id="CHEBI:132515"/>
        <dbReference type="ChEBI" id="CHEBI:132516"/>
        <dbReference type="EC" id="2.4.1.258"/>
    </reaction>
    <physiologicalReaction direction="left-to-right" evidence="12 14">
        <dbReference type="Rhea" id="RHEA:29528"/>
    </physiologicalReaction>
</comment>
<evidence type="ECO:0000313" key="16">
    <source>
        <dbReference type="Proteomes" id="UP000245383"/>
    </source>
</evidence>
<keyword evidence="10" id="KW-0472">Membrane</keyword>
<dbReference type="EC" id="2.4.1.258" evidence="3 14"/>
<dbReference type="InterPro" id="IPR007873">
    <property type="entry name" value="Glycosyltransferase_ALG3"/>
</dbReference>
<dbReference type="STRING" id="133385.A0A2T9YW71"/>
<gene>
    <name evidence="15" type="ORF">BB561_001088</name>
</gene>
<evidence type="ECO:0000256" key="4">
    <source>
        <dbReference type="ARBA" id="ARBA00015561"/>
    </source>
</evidence>
<dbReference type="UniPathway" id="UPA00378"/>
<evidence type="ECO:0000256" key="7">
    <source>
        <dbReference type="ARBA" id="ARBA00022692"/>
    </source>
</evidence>
<comment type="similarity">
    <text evidence="13">Belongs to the glycosyltransferase ALG3 family.</text>
</comment>
<evidence type="ECO:0000256" key="3">
    <source>
        <dbReference type="ARBA" id="ARBA00011964"/>
    </source>
</evidence>
<evidence type="ECO:0000256" key="6">
    <source>
        <dbReference type="ARBA" id="ARBA00022679"/>
    </source>
</evidence>